<gene>
    <name evidence="2" type="ORF">FRZ00_22700</name>
</gene>
<protein>
    <recommendedName>
        <fullName evidence="4">L,D-transpeptidase</fullName>
    </recommendedName>
</protein>
<feature type="compositionally biased region" description="Low complexity" evidence="1">
    <location>
        <begin position="37"/>
        <end position="49"/>
    </location>
</feature>
<proteinExistence type="predicted"/>
<dbReference type="RefSeq" id="WP_078588200.1">
    <property type="nucleotide sequence ID" value="NZ_JBEOXQ010000087.1"/>
</dbReference>
<sequence>MARSSSGVFVTGLTAAALAVVGYLAYEASAAPHRVHRSSAAASATPGDAKGSGKDDKGKGGDARKDAPPAVPSGSGTGKRVVYSVGQKRVWLVSGDTKGDAKGVRSFEVTPSTVNPQPGTYAVTSRDLNGPGSDGVRLEHIVRFLRDANGVVFGFSAAVDGSPPQPDPSKKTGGVREKPADGLAMWEFAPKGTKVVVVP</sequence>
<feature type="region of interest" description="Disordered" evidence="1">
    <location>
        <begin position="37"/>
        <end position="79"/>
    </location>
</feature>
<reference evidence="2 3" key="1">
    <citation type="journal article" date="2019" name="Microb. Cell Fact.">
        <title>Exploring novel herbicidin analogues by transcriptional regulator overexpression and MS/MS molecular networking.</title>
        <authorList>
            <person name="Shi Y."/>
            <person name="Gu R."/>
            <person name="Li Y."/>
            <person name="Wang X."/>
            <person name="Ren W."/>
            <person name="Li X."/>
            <person name="Wang L."/>
            <person name="Xie Y."/>
            <person name="Hong B."/>
        </authorList>
    </citation>
    <scope>NUCLEOTIDE SEQUENCE [LARGE SCALE GENOMIC DNA]</scope>
    <source>
        <strain evidence="2 3">US-43</strain>
    </source>
</reference>
<feature type="compositionally biased region" description="Basic and acidic residues" evidence="1">
    <location>
        <begin position="51"/>
        <end position="67"/>
    </location>
</feature>
<keyword evidence="3" id="KW-1185">Reference proteome</keyword>
<evidence type="ECO:0000313" key="3">
    <source>
        <dbReference type="Proteomes" id="UP000327000"/>
    </source>
</evidence>
<evidence type="ECO:0000313" key="2">
    <source>
        <dbReference type="EMBL" id="KAB7837768.1"/>
    </source>
</evidence>
<organism evidence="2 3">
    <name type="scientific">Streptomyces mobaraensis</name>
    <name type="common">Streptoverticillium mobaraense</name>
    <dbReference type="NCBI Taxonomy" id="35621"/>
    <lineage>
        <taxon>Bacteria</taxon>
        <taxon>Bacillati</taxon>
        <taxon>Actinomycetota</taxon>
        <taxon>Actinomycetes</taxon>
        <taxon>Kitasatosporales</taxon>
        <taxon>Streptomycetaceae</taxon>
        <taxon>Streptomyces</taxon>
    </lineage>
</organism>
<evidence type="ECO:0008006" key="4">
    <source>
        <dbReference type="Google" id="ProtNLM"/>
    </source>
</evidence>
<dbReference type="OrthoDB" id="5242394at2"/>
<accession>A0A5N5W3H8</accession>
<dbReference type="AlphaFoldDB" id="A0A5N5W3H8"/>
<name>A0A5N5W3H8_STRMB</name>
<dbReference type="Proteomes" id="UP000327000">
    <property type="component" value="Unassembled WGS sequence"/>
</dbReference>
<evidence type="ECO:0000256" key="1">
    <source>
        <dbReference type="SAM" id="MobiDB-lite"/>
    </source>
</evidence>
<comment type="caution">
    <text evidence="2">The sequence shown here is derived from an EMBL/GenBank/DDBJ whole genome shotgun (WGS) entry which is preliminary data.</text>
</comment>
<dbReference type="EMBL" id="VOKX01000094">
    <property type="protein sequence ID" value="KAB7837768.1"/>
    <property type="molecule type" value="Genomic_DNA"/>
</dbReference>